<organism evidence="5 6">
    <name type="scientific">Streptomyces kasugaensis</name>
    <dbReference type="NCBI Taxonomy" id="1946"/>
    <lineage>
        <taxon>Bacteria</taxon>
        <taxon>Bacillati</taxon>
        <taxon>Actinomycetota</taxon>
        <taxon>Actinomycetes</taxon>
        <taxon>Kitasatosporales</taxon>
        <taxon>Streptomycetaceae</taxon>
        <taxon>Streptomyces</taxon>
    </lineage>
</organism>
<keyword evidence="6" id="KW-1185">Reference proteome</keyword>
<dbReference type="InterPro" id="IPR050248">
    <property type="entry name" value="Polysacc_deacetylase_ArnD"/>
</dbReference>
<dbReference type="GO" id="GO:0046872">
    <property type="term" value="F:metal ion binding"/>
    <property type="evidence" value="ECO:0007669"/>
    <property type="project" value="UniProtKB-KW"/>
</dbReference>
<evidence type="ECO:0000313" key="5">
    <source>
        <dbReference type="EMBL" id="TBO55371.1"/>
    </source>
</evidence>
<reference evidence="5 6" key="1">
    <citation type="submission" date="2019-02" db="EMBL/GenBank/DDBJ databases">
        <title>Draft Genome Sequence of Streptomyces sp. AM-2504, identified by 16S rRNA comparative analysis as a Streptomyces Kasugaensis strain.</title>
        <authorList>
            <person name="Napolioni V."/>
            <person name="Giuliodori A.M."/>
            <person name="Spurio R."/>
            <person name="Fabbretti A."/>
        </authorList>
    </citation>
    <scope>NUCLEOTIDE SEQUENCE [LARGE SCALE GENOMIC DNA]</scope>
    <source>
        <strain evidence="5 6">AM-2504</strain>
    </source>
</reference>
<evidence type="ECO:0000256" key="1">
    <source>
        <dbReference type="ARBA" id="ARBA00022723"/>
    </source>
</evidence>
<accession>A0A4V2JHP0</accession>
<keyword evidence="2" id="KW-0378">Hydrolase</keyword>
<dbReference type="GO" id="GO:0016810">
    <property type="term" value="F:hydrolase activity, acting on carbon-nitrogen (but not peptide) bonds"/>
    <property type="evidence" value="ECO:0007669"/>
    <property type="project" value="InterPro"/>
</dbReference>
<gene>
    <name evidence="5" type="ORF">EYS09_33625</name>
</gene>
<dbReference type="GO" id="GO:0016020">
    <property type="term" value="C:membrane"/>
    <property type="evidence" value="ECO:0007669"/>
    <property type="project" value="TreeGrafter"/>
</dbReference>
<feature type="region of interest" description="Disordered" evidence="3">
    <location>
        <begin position="33"/>
        <end position="64"/>
    </location>
</feature>
<sequence>MDKNDKRTNTRRLLLRGAVAIGALSAARILTLPDTDTPKAPVGRNGAAHAAKPHPAAPAPPARGTLPVQAPDTYRLRPLAGEPSPWYPDTPPPHAEVAFTVPTRTREIALTFDDGPEPSFTPQVLRVLRSHDVRATFFVLGECAVAFPEQLHAIVGDGHIVANHSWTHPQFTTLAPGRVRSELGRTSDLIEKTLGSPPTLARAPYGDWDRASLRICNELGMSPVNWSIDSLDWTSPGADRIARNIMSEMKPGAIVLSHDGGGDRSQTVAALEWYLPRLLDEGYTPIRVEY</sequence>
<comment type="caution">
    <text evidence="5">The sequence shown here is derived from an EMBL/GenBank/DDBJ whole genome shotgun (WGS) entry which is preliminary data.</text>
</comment>
<dbReference type="InterPro" id="IPR011330">
    <property type="entry name" value="Glyco_hydro/deAcase_b/a-brl"/>
</dbReference>
<dbReference type="PANTHER" id="PTHR10587:SF133">
    <property type="entry name" value="CHITIN DEACETYLASE 1-RELATED"/>
    <property type="match status" value="1"/>
</dbReference>
<dbReference type="InterPro" id="IPR002509">
    <property type="entry name" value="NODB_dom"/>
</dbReference>
<dbReference type="AlphaFoldDB" id="A0A4V2JHP0"/>
<dbReference type="GO" id="GO:0005975">
    <property type="term" value="P:carbohydrate metabolic process"/>
    <property type="evidence" value="ECO:0007669"/>
    <property type="project" value="InterPro"/>
</dbReference>
<dbReference type="CDD" id="cd10917">
    <property type="entry name" value="CE4_NodB_like_6s_7s"/>
    <property type="match status" value="1"/>
</dbReference>
<dbReference type="Gene3D" id="3.20.20.370">
    <property type="entry name" value="Glycoside hydrolase/deacetylase"/>
    <property type="match status" value="1"/>
</dbReference>
<evidence type="ECO:0000256" key="3">
    <source>
        <dbReference type="SAM" id="MobiDB-lite"/>
    </source>
</evidence>
<dbReference type="Proteomes" id="UP000292452">
    <property type="component" value="Unassembled WGS sequence"/>
</dbReference>
<evidence type="ECO:0000259" key="4">
    <source>
        <dbReference type="PROSITE" id="PS51677"/>
    </source>
</evidence>
<evidence type="ECO:0000256" key="2">
    <source>
        <dbReference type="ARBA" id="ARBA00022801"/>
    </source>
</evidence>
<dbReference type="InterPro" id="IPR006311">
    <property type="entry name" value="TAT_signal"/>
</dbReference>
<protein>
    <submittedName>
        <fullName evidence="5">Polysaccharide deacetylase family protein</fullName>
    </submittedName>
</protein>
<dbReference type="RefSeq" id="WP_131126058.1">
    <property type="nucleotide sequence ID" value="NZ_SIXH01000528.1"/>
</dbReference>
<feature type="domain" description="NodB homology" evidence="4">
    <location>
        <begin position="106"/>
        <end position="286"/>
    </location>
</feature>
<dbReference type="EMBL" id="SIXH01000528">
    <property type="protein sequence ID" value="TBO55371.1"/>
    <property type="molecule type" value="Genomic_DNA"/>
</dbReference>
<dbReference type="PROSITE" id="PS51677">
    <property type="entry name" value="NODB"/>
    <property type="match status" value="1"/>
</dbReference>
<dbReference type="Pfam" id="PF01522">
    <property type="entry name" value="Polysacc_deac_1"/>
    <property type="match status" value="1"/>
</dbReference>
<keyword evidence="1" id="KW-0479">Metal-binding</keyword>
<dbReference type="PROSITE" id="PS51318">
    <property type="entry name" value="TAT"/>
    <property type="match status" value="1"/>
</dbReference>
<dbReference type="SUPFAM" id="SSF88713">
    <property type="entry name" value="Glycoside hydrolase/deacetylase"/>
    <property type="match status" value="1"/>
</dbReference>
<name>A0A4V2JHP0_STRKA</name>
<proteinExistence type="predicted"/>
<dbReference type="PANTHER" id="PTHR10587">
    <property type="entry name" value="GLYCOSYL TRANSFERASE-RELATED"/>
    <property type="match status" value="1"/>
</dbReference>
<evidence type="ECO:0000313" key="6">
    <source>
        <dbReference type="Proteomes" id="UP000292452"/>
    </source>
</evidence>